<dbReference type="Pfam" id="PF13828">
    <property type="entry name" value="DUF4190"/>
    <property type="match status" value="1"/>
</dbReference>
<dbReference type="RefSeq" id="WP_046909879.1">
    <property type="nucleotide sequence ID" value="NZ_BAAAXG010000026.1"/>
</dbReference>
<dbReference type="EMBL" id="LAQS01000038">
    <property type="protein sequence ID" value="KKZ71457.1"/>
    <property type="molecule type" value="Genomic_DNA"/>
</dbReference>
<dbReference type="InterPro" id="IPR029050">
    <property type="entry name" value="Immunoprotect_excell_Ig-like"/>
</dbReference>
<evidence type="ECO:0000259" key="4">
    <source>
        <dbReference type="Pfam" id="PF11611"/>
    </source>
</evidence>
<gene>
    <name evidence="6" type="ORF">VO63_23230</name>
</gene>
<feature type="transmembrane region" description="Helical" evidence="3">
    <location>
        <begin position="79"/>
        <end position="101"/>
    </location>
</feature>
<dbReference type="Pfam" id="PF11611">
    <property type="entry name" value="DUF4352"/>
    <property type="match status" value="1"/>
</dbReference>
<evidence type="ECO:0000256" key="2">
    <source>
        <dbReference type="SAM" id="MobiDB-lite"/>
    </source>
</evidence>
<protein>
    <submittedName>
        <fullName evidence="6">Uncharacterized protein</fullName>
    </submittedName>
</protein>
<keyword evidence="3" id="KW-0472">Membrane</keyword>
<dbReference type="Gene3D" id="2.60.40.1240">
    <property type="match status" value="1"/>
</dbReference>
<keyword evidence="3" id="KW-1133">Transmembrane helix</keyword>
<name>A0A2P2GIZ3_STREW</name>
<reference evidence="6 7" key="1">
    <citation type="submission" date="2015-05" db="EMBL/GenBank/DDBJ databases">
        <title>Draft Genome assembly of Streptomyces showdoensis.</title>
        <authorList>
            <person name="Thapa K.K."/>
            <person name="Metsa-Ketela M."/>
        </authorList>
    </citation>
    <scope>NUCLEOTIDE SEQUENCE [LARGE SCALE GENOMIC DNA]</scope>
    <source>
        <strain evidence="6 7">ATCC 15227</strain>
    </source>
</reference>
<feature type="domain" description="DUF4190" evidence="5">
    <location>
        <begin position="29"/>
        <end position="97"/>
    </location>
</feature>
<evidence type="ECO:0000313" key="6">
    <source>
        <dbReference type="EMBL" id="KKZ71457.1"/>
    </source>
</evidence>
<dbReference type="AlphaFoldDB" id="A0A2P2GIZ3"/>
<proteinExistence type="predicted"/>
<feature type="domain" description="DUF4352" evidence="4">
    <location>
        <begin position="160"/>
        <end position="263"/>
    </location>
</feature>
<feature type="region of interest" description="Disordered" evidence="2">
    <location>
        <begin position="1"/>
        <end position="22"/>
    </location>
</feature>
<dbReference type="Proteomes" id="UP000265325">
    <property type="component" value="Unassembled WGS sequence"/>
</dbReference>
<feature type="transmembrane region" description="Helical" evidence="3">
    <location>
        <begin position="34"/>
        <end position="67"/>
    </location>
</feature>
<organism evidence="6 7">
    <name type="scientific">Streptomyces showdoensis</name>
    <dbReference type="NCBI Taxonomy" id="68268"/>
    <lineage>
        <taxon>Bacteria</taxon>
        <taxon>Bacillati</taxon>
        <taxon>Actinomycetota</taxon>
        <taxon>Actinomycetes</taxon>
        <taxon>Kitasatosporales</taxon>
        <taxon>Streptomycetaceae</taxon>
        <taxon>Streptomyces</taxon>
    </lineage>
</organism>
<accession>A0A2P2GIZ3</accession>
<feature type="region of interest" description="Disordered" evidence="2">
    <location>
        <begin position="118"/>
        <end position="144"/>
    </location>
</feature>
<evidence type="ECO:0000259" key="5">
    <source>
        <dbReference type="Pfam" id="PF13828"/>
    </source>
</evidence>
<evidence type="ECO:0000256" key="1">
    <source>
        <dbReference type="ARBA" id="ARBA00022729"/>
    </source>
</evidence>
<comment type="caution">
    <text evidence="6">The sequence shown here is derived from an EMBL/GenBank/DDBJ whole genome shotgun (WGS) entry which is preliminary data.</text>
</comment>
<sequence>MTMPTHSPDQQPWGAPGMQPPAQPRNGLGTTALVLGIVGLVFAIIPFLFWLGAILGLLALIFGIVGASRAGKGLATNKGMAVTGLVLGAVSVLVAIVWTVVIATAVKDVADELEKEGGLKGAASSSAEPSKGAAEPSADPSDKAPEALKFGETFTYEDGIKVTVSKPRAHKPDEFAAGFTKGNKAFQVTVTIVNGSKEAVDITAALPNASDANGAAAEMVFDGSYATKPFEGKVLPGKQAKADFTFGVKPDAAGELQVEISPTVLDHDSAVWTGPTK</sequence>
<keyword evidence="3" id="KW-0812">Transmembrane</keyword>
<dbReference type="InterPro" id="IPR029051">
    <property type="entry name" value="DUF4352"/>
</dbReference>
<feature type="compositionally biased region" description="Polar residues" evidence="2">
    <location>
        <begin position="1"/>
        <end position="10"/>
    </location>
</feature>
<evidence type="ECO:0000313" key="7">
    <source>
        <dbReference type="Proteomes" id="UP000265325"/>
    </source>
</evidence>
<keyword evidence="7" id="KW-1185">Reference proteome</keyword>
<keyword evidence="1" id="KW-0732">Signal</keyword>
<evidence type="ECO:0000256" key="3">
    <source>
        <dbReference type="SAM" id="Phobius"/>
    </source>
</evidence>
<dbReference type="InterPro" id="IPR025241">
    <property type="entry name" value="DUF4190"/>
</dbReference>